<dbReference type="Pfam" id="PF07004">
    <property type="entry name" value="SHIPPO-rpt"/>
    <property type="match status" value="1"/>
</dbReference>
<dbReference type="AlphaFoldDB" id="A0AB34IFM0"/>
<dbReference type="PANTHER" id="PTHR40429">
    <property type="entry name" value="FLAGELLAR ASSOCIATED PROTEIN"/>
    <property type="match status" value="1"/>
</dbReference>
<reference evidence="2 3" key="1">
    <citation type="journal article" date="2024" name="Science">
        <title>Giant polyketide synthase enzymes in the biosynthesis of giant marine polyether toxins.</title>
        <authorList>
            <person name="Fallon T.R."/>
            <person name="Shende V.V."/>
            <person name="Wierzbicki I.H."/>
            <person name="Pendleton A.L."/>
            <person name="Watervoot N.F."/>
            <person name="Auber R.P."/>
            <person name="Gonzalez D.J."/>
            <person name="Wisecaver J.H."/>
            <person name="Moore B.S."/>
        </authorList>
    </citation>
    <scope>NUCLEOTIDE SEQUENCE [LARGE SCALE GENOMIC DNA]</scope>
    <source>
        <strain evidence="2 3">12B1</strain>
    </source>
</reference>
<evidence type="ECO:0000256" key="1">
    <source>
        <dbReference type="SAM" id="MobiDB-lite"/>
    </source>
</evidence>
<feature type="compositionally biased region" description="Low complexity" evidence="1">
    <location>
        <begin position="195"/>
        <end position="208"/>
    </location>
</feature>
<evidence type="ECO:0000313" key="2">
    <source>
        <dbReference type="EMBL" id="KAL1498855.1"/>
    </source>
</evidence>
<sequence length="282" mass="28954">MRPATHSGSRSMCGEQVLSHKLSSPSFSFGCGPARLAIPSRRSAARMLLQPSVSESVITPGPIYNPSLASKRQSAAPSASFRRSIHPSSSSALARGLSRPPLASPGPAAYELASSLVAQPLARCATPAAYSFTSGRPEARPPDLSPGPIYVIPARVSRAGRGGGRAYSFGCAVRSGCAPPPRDSSPGPGMYTPDAALSSGGSSAARGGPQRAFRGNCIDRGVARSCKDSPGPIYPAETSACSKQVVSARRSAPAVGFGRALRFTDREAIRSACAPGPGDYLI</sequence>
<gene>
    <name evidence="2" type="ORF">AB1Y20_013380</name>
</gene>
<protein>
    <submittedName>
        <fullName evidence="2">Uncharacterized protein</fullName>
    </submittedName>
</protein>
<accession>A0AB34IFM0</accession>
<feature type="region of interest" description="Disordered" evidence="1">
    <location>
        <begin position="75"/>
        <end position="99"/>
    </location>
</feature>
<feature type="compositionally biased region" description="Low complexity" evidence="1">
    <location>
        <begin position="78"/>
        <end position="99"/>
    </location>
</feature>
<dbReference type="EMBL" id="JBGBPQ010000026">
    <property type="protein sequence ID" value="KAL1498855.1"/>
    <property type="molecule type" value="Genomic_DNA"/>
</dbReference>
<proteinExistence type="predicted"/>
<comment type="caution">
    <text evidence="2">The sequence shown here is derived from an EMBL/GenBank/DDBJ whole genome shotgun (WGS) entry which is preliminary data.</text>
</comment>
<dbReference type="InterPro" id="IPR010736">
    <property type="entry name" value="SHIPPO-rpt"/>
</dbReference>
<keyword evidence="3" id="KW-1185">Reference proteome</keyword>
<dbReference type="Proteomes" id="UP001515480">
    <property type="component" value="Unassembled WGS sequence"/>
</dbReference>
<organism evidence="2 3">
    <name type="scientific">Prymnesium parvum</name>
    <name type="common">Toxic golden alga</name>
    <dbReference type="NCBI Taxonomy" id="97485"/>
    <lineage>
        <taxon>Eukaryota</taxon>
        <taxon>Haptista</taxon>
        <taxon>Haptophyta</taxon>
        <taxon>Prymnesiophyceae</taxon>
        <taxon>Prymnesiales</taxon>
        <taxon>Prymnesiaceae</taxon>
        <taxon>Prymnesium</taxon>
    </lineage>
</organism>
<dbReference type="PANTHER" id="PTHR40429:SF1">
    <property type="entry name" value="FLAGELLAR ASSOCIATED PROTEIN"/>
    <property type="match status" value="1"/>
</dbReference>
<evidence type="ECO:0000313" key="3">
    <source>
        <dbReference type="Proteomes" id="UP001515480"/>
    </source>
</evidence>
<feature type="region of interest" description="Disordered" evidence="1">
    <location>
        <begin position="178"/>
        <end position="209"/>
    </location>
</feature>
<name>A0AB34IFM0_PRYPA</name>